<dbReference type="Proteomes" id="UP001165135">
    <property type="component" value="Unassembled WGS sequence"/>
</dbReference>
<sequence>MARAYADPLLADAAYEVVLALDQQEEDVGQNGLIGGDHGSILPAGTDSFRGKIPGQRPIGPRATGAAGGPVVRCGS</sequence>
<evidence type="ECO:0000313" key="2">
    <source>
        <dbReference type="EMBL" id="GLY80964.1"/>
    </source>
</evidence>
<comment type="caution">
    <text evidence="2">The sequence shown here is derived from an EMBL/GenBank/DDBJ whole genome shotgun (WGS) entry which is preliminary data.</text>
</comment>
<gene>
    <name evidence="2" type="ORF">Airi01_092310</name>
</gene>
<protein>
    <submittedName>
        <fullName evidence="2">Uncharacterized protein</fullName>
    </submittedName>
</protein>
<evidence type="ECO:0000256" key="1">
    <source>
        <dbReference type="SAM" id="MobiDB-lite"/>
    </source>
</evidence>
<feature type="region of interest" description="Disordered" evidence="1">
    <location>
        <begin position="30"/>
        <end position="76"/>
    </location>
</feature>
<dbReference type="AlphaFoldDB" id="A0A9W6VV90"/>
<proteinExistence type="predicted"/>
<reference evidence="2" key="1">
    <citation type="submission" date="2023-03" db="EMBL/GenBank/DDBJ databases">
        <title>Actinoallomurus iriomotensis NBRC 103681.</title>
        <authorList>
            <person name="Ichikawa N."/>
            <person name="Sato H."/>
            <person name="Tonouchi N."/>
        </authorList>
    </citation>
    <scope>NUCLEOTIDE SEQUENCE</scope>
    <source>
        <strain evidence="2">NBRC 103681</strain>
    </source>
</reference>
<name>A0A9W6VV90_9ACTN</name>
<evidence type="ECO:0000313" key="3">
    <source>
        <dbReference type="Proteomes" id="UP001165135"/>
    </source>
</evidence>
<dbReference type="EMBL" id="BSTJ01000016">
    <property type="protein sequence ID" value="GLY80964.1"/>
    <property type="molecule type" value="Genomic_DNA"/>
</dbReference>
<organism evidence="2 3">
    <name type="scientific">Actinoallomurus iriomotensis</name>
    <dbReference type="NCBI Taxonomy" id="478107"/>
    <lineage>
        <taxon>Bacteria</taxon>
        <taxon>Bacillati</taxon>
        <taxon>Actinomycetota</taxon>
        <taxon>Actinomycetes</taxon>
        <taxon>Streptosporangiales</taxon>
        <taxon>Thermomonosporaceae</taxon>
        <taxon>Actinoallomurus</taxon>
    </lineage>
</organism>
<accession>A0A9W6VV90</accession>